<reference evidence="2" key="1">
    <citation type="submission" date="2016-10" db="EMBL/GenBank/DDBJ databases">
        <authorList>
            <person name="Varghese N."/>
            <person name="Submissions S."/>
        </authorList>
    </citation>
    <scope>NUCLEOTIDE SEQUENCE [LARGE SCALE GENOMIC DNA]</scope>
    <source>
        <strain evidence="2">DSM 17071</strain>
    </source>
</reference>
<evidence type="ECO:0000313" key="1">
    <source>
        <dbReference type="EMBL" id="SDH99401.1"/>
    </source>
</evidence>
<dbReference type="EMBL" id="FNDW01000003">
    <property type="protein sequence ID" value="SDH99401.1"/>
    <property type="molecule type" value="Genomic_DNA"/>
</dbReference>
<organism evidence="1 2">
    <name type="scientific">Chryseobacterium taeanense</name>
    <dbReference type="NCBI Taxonomy" id="311334"/>
    <lineage>
        <taxon>Bacteria</taxon>
        <taxon>Pseudomonadati</taxon>
        <taxon>Bacteroidota</taxon>
        <taxon>Flavobacteriia</taxon>
        <taxon>Flavobacteriales</taxon>
        <taxon>Weeksellaceae</taxon>
        <taxon>Chryseobacterium group</taxon>
        <taxon>Chryseobacterium</taxon>
    </lineage>
</organism>
<keyword evidence="2" id="KW-1185">Reference proteome</keyword>
<dbReference type="STRING" id="311334.SAMN05421846_103164"/>
<accession>A0A1G8GYN7</accession>
<dbReference type="Proteomes" id="UP000198869">
    <property type="component" value="Unassembled WGS sequence"/>
</dbReference>
<dbReference type="OrthoDB" id="1259861at2"/>
<protein>
    <submittedName>
        <fullName evidence="1">Uncharacterized protein</fullName>
    </submittedName>
</protein>
<sequence>MEGNQDLLNVTGRIHQLVEYGIFTVDELSQIQSFCRDEISRLDSSGFIEREEINWGAYKIREQMTGDEIDEAMARSMTGEFNNSDDIAEIYKQRLDISYEVIKDLFGSYQQMKIFIGANEKRLFFLFEDETEKKYYTLDNNLRKEEITKGEFDNYKTGYNEGLKTVLDEHIRLHDPTTSNTETFMLRNTFYDMLNEQRPKYPNLVISFNPAIHTSDEMFEVSCANGSSFKASYKHRLTFIMILGYYQGKDFVGIQGRGFYDRNGLCPPGC</sequence>
<gene>
    <name evidence="1" type="ORF">SAMN05421846_103164</name>
</gene>
<dbReference type="RefSeq" id="WP_089856244.1">
    <property type="nucleotide sequence ID" value="NZ_FNDW01000003.1"/>
</dbReference>
<evidence type="ECO:0000313" key="2">
    <source>
        <dbReference type="Proteomes" id="UP000198869"/>
    </source>
</evidence>
<name>A0A1G8GYN7_9FLAO</name>
<dbReference type="AlphaFoldDB" id="A0A1G8GYN7"/>
<proteinExistence type="predicted"/>